<dbReference type="Proteomes" id="UP000006316">
    <property type="component" value="Unassembled WGS sequence"/>
</dbReference>
<dbReference type="PANTHER" id="PTHR21496:SF23">
    <property type="entry name" value="3-PHENYLPROPIONATE_CINNAMIC ACID DIOXYGENASE FERREDOXIN SUBUNIT"/>
    <property type="match status" value="1"/>
</dbReference>
<dbReference type="GO" id="GO:0016705">
    <property type="term" value="F:oxidoreductase activity, acting on paired donors, with incorporation or reduction of molecular oxygen"/>
    <property type="evidence" value="ECO:0007669"/>
    <property type="project" value="UniProtKB-ARBA"/>
</dbReference>
<dbReference type="STRING" id="1117379.BABA_12840"/>
<evidence type="ECO:0000313" key="6">
    <source>
        <dbReference type="EMBL" id="EKN67616.1"/>
    </source>
</evidence>
<dbReference type="InterPro" id="IPR036922">
    <property type="entry name" value="Rieske_2Fe-2S_sf"/>
</dbReference>
<keyword evidence="1" id="KW-0001">2Fe-2S</keyword>
<dbReference type="EMBL" id="AJLS01000074">
    <property type="protein sequence ID" value="EKN67616.1"/>
    <property type="molecule type" value="Genomic_DNA"/>
</dbReference>
<dbReference type="Gene3D" id="2.102.10.10">
    <property type="entry name" value="Rieske [2Fe-2S] iron-sulphur domain"/>
    <property type="match status" value="1"/>
</dbReference>
<evidence type="ECO:0000313" key="7">
    <source>
        <dbReference type="Proteomes" id="UP000006316"/>
    </source>
</evidence>
<dbReference type="CDD" id="cd03467">
    <property type="entry name" value="Rieske"/>
    <property type="match status" value="1"/>
</dbReference>
<keyword evidence="2" id="KW-0479">Metal-binding</keyword>
<name>K6E337_9BACI</name>
<dbReference type="GO" id="GO:0051537">
    <property type="term" value="F:2 iron, 2 sulfur cluster binding"/>
    <property type="evidence" value="ECO:0007669"/>
    <property type="project" value="UniProtKB-KW"/>
</dbReference>
<keyword evidence="3" id="KW-0408">Iron</keyword>
<evidence type="ECO:0000259" key="5">
    <source>
        <dbReference type="PROSITE" id="PS51296"/>
    </source>
</evidence>
<comment type="caution">
    <text evidence="6">The sequence shown here is derived from an EMBL/GenBank/DDBJ whole genome shotgun (WGS) entry which is preliminary data.</text>
</comment>
<evidence type="ECO:0000256" key="2">
    <source>
        <dbReference type="ARBA" id="ARBA00022723"/>
    </source>
</evidence>
<sequence length="145" mass="16835">MSPVEKTHSQTRVVLFPYDQLKPGERKLIKVDQLEIAIMNVDENLYAFRNECPHQGIPMIFGSITGTMLTSNPQEYEYGLNNEIITCPLHGWEFELKTGKSLFSPNQVTLLTYDVRREERDIVLYLKRKPENISIIDFQCIPNCK</sequence>
<feature type="domain" description="Rieske" evidence="5">
    <location>
        <begin position="13"/>
        <end position="124"/>
    </location>
</feature>
<organism evidence="6 7">
    <name type="scientific">Neobacillus bataviensis LMG 21833</name>
    <dbReference type="NCBI Taxonomy" id="1117379"/>
    <lineage>
        <taxon>Bacteria</taxon>
        <taxon>Bacillati</taxon>
        <taxon>Bacillota</taxon>
        <taxon>Bacilli</taxon>
        <taxon>Bacillales</taxon>
        <taxon>Bacillaceae</taxon>
        <taxon>Neobacillus</taxon>
    </lineage>
</organism>
<dbReference type="PANTHER" id="PTHR21496">
    <property type="entry name" value="FERREDOXIN-RELATED"/>
    <property type="match status" value="1"/>
</dbReference>
<dbReference type="PROSITE" id="PS51296">
    <property type="entry name" value="RIESKE"/>
    <property type="match status" value="1"/>
</dbReference>
<evidence type="ECO:0000256" key="4">
    <source>
        <dbReference type="ARBA" id="ARBA00023014"/>
    </source>
</evidence>
<reference evidence="6 7" key="1">
    <citation type="journal article" date="2012" name="Front. Microbiol.">
        <title>Redundancy and modularity in membrane-associated dissimilatory nitrate reduction in Bacillus.</title>
        <authorList>
            <person name="Heylen K."/>
            <person name="Keltjens J."/>
        </authorList>
    </citation>
    <scope>NUCLEOTIDE SEQUENCE [LARGE SCALE GENOMIC DNA]</scope>
    <source>
        <strain evidence="7">LMG 21833T</strain>
    </source>
</reference>
<dbReference type="SUPFAM" id="SSF50022">
    <property type="entry name" value="ISP domain"/>
    <property type="match status" value="1"/>
</dbReference>
<dbReference type="AlphaFoldDB" id="K6E337"/>
<evidence type="ECO:0000256" key="1">
    <source>
        <dbReference type="ARBA" id="ARBA00022714"/>
    </source>
</evidence>
<dbReference type="eggNOG" id="COG2146">
    <property type="taxonomic scope" value="Bacteria"/>
</dbReference>
<accession>K6E337</accession>
<dbReference type="OrthoDB" id="9795104at2"/>
<dbReference type="InterPro" id="IPR017941">
    <property type="entry name" value="Rieske_2Fe-2S"/>
</dbReference>
<keyword evidence="7" id="KW-1185">Reference proteome</keyword>
<keyword evidence="4" id="KW-0411">Iron-sulfur</keyword>
<gene>
    <name evidence="6" type="ORF">BABA_12840</name>
</gene>
<dbReference type="RefSeq" id="WP_007085576.1">
    <property type="nucleotide sequence ID" value="NZ_AJLS01000074.1"/>
</dbReference>
<dbReference type="Pfam" id="PF00355">
    <property type="entry name" value="Rieske"/>
    <property type="match status" value="1"/>
</dbReference>
<dbReference type="GO" id="GO:0004497">
    <property type="term" value="F:monooxygenase activity"/>
    <property type="evidence" value="ECO:0007669"/>
    <property type="project" value="UniProtKB-ARBA"/>
</dbReference>
<proteinExistence type="predicted"/>
<protein>
    <submittedName>
        <fullName evidence="6">Rieske (2Fe-2S) domain-containing protein</fullName>
    </submittedName>
</protein>
<evidence type="ECO:0000256" key="3">
    <source>
        <dbReference type="ARBA" id="ARBA00023004"/>
    </source>
</evidence>
<dbReference type="GO" id="GO:0046872">
    <property type="term" value="F:metal ion binding"/>
    <property type="evidence" value="ECO:0007669"/>
    <property type="project" value="UniProtKB-KW"/>
</dbReference>